<dbReference type="Gene3D" id="3.10.450.50">
    <property type="match status" value="1"/>
</dbReference>
<dbReference type="GO" id="GO:0016853">
    <property type="term" value="F:isomerase activity"/>
    <property type="evidence" value="ECO:0007669"/>
    <property type="project" value="UniProtKB-KW"/>
</dbReference>
<organism evidence="1 2">
    <name type="scientific">Fusarium globosum</name>
    <dbReference type="NCBI Taxonomy" id="78864"/>
    <lineage>
        <taxon>Eukaryota</taxon>
        <taxon>Fungi</taxon>
        <taxon>Dikarya</taxon>
        <taxon>Ascomycota</taxon>
        <taxon>Pezizomycotina</taxon>
        <taxon>Sordariomycetes</taxon>
        <taxon>Hypocreomycetidae</taxon>
        <taxon>Hypocreales</taxon>
        <taxon>Nectriaceae</taxon>
        <taxon>Fusarium</taxon>
        <taxon>Fusarium fujikuroi species complex</taxon>
    </lineage>
</organism>
<sequence>MVSHEHIRNIFAGPSKGDMASFWPHVEPNVDWTVKGTVHSQCTHCKVSGRYRSIEDFQQGTRALSSTWAGPLHLVVQNIIIEGNQAAVELKAVNTETNSGDPFPNEYTWVLGFNDSGKIATVRAYMDTDLVTRVIEKNPQ</sequence>
<dbReference type="AlphaFoldDB" id="A0A8H5YVB4"/>
<comment type="caution">
    <text evidence="1">The sequence shown here is derived from an EMBL/GenBank/DDBJ whole genome shotgun (WGS) entry which is preliminary data.</text>
</comment>
<keyword evidence="2" id="KW-1185">Reference proteome</keyword>
<dbReference type="Proteomes" id="UP000532311">
    <property type="component" value="Unassembled WGS sequence"/>
</dbReference>
<dbReference type="SUPFAM" id="SSF54427">
    <property type="entry name" value="NTF2-like"/>
    <property type="match status" value="1"/>
</dbReference>
<name>A0A8H5YVB4_9HYPO</name>
<dbReference type="PANTHER" id="PTHR41252">
    <property type="entry name" value="BLR2505 PROTEIN"/>
    <property type="match status" value="1"/>
</dbReference>
<accession>A0A8H5YVB4</accession>
<proteinExistence type="predicted"/>
<gene>
    <name evidence="1" type="ORF">FGLOB1_1231</name>
</gene>
<evidence type="ECO:0000313" key="2">
    <source>
        <dbReference type="Proteomes" id="UP000532311"/>
    </source>
</evidence>
<protein>
    <submittedName>
        <fullName evidence="1">Ketosteroid isomerase</fullName>
    </submittedName>
</protein>
<dbReference type="PANTHER" id="PTHR41252:SF1">
    <property type="entry name" value="BLR2505 PROTEIN"/>
    <property type="match status" value="1"/>
</dbReference>
<keyword evidence="1" id="KW-0413">Isomerase</keyword>
<reference evidence="1 2" key="1">
    <citation type="submission" date="2020-05" db="EMBL/GenBank/DDBJ databases">
        <title>Identification and distribution of gene clusters putatively required for synthesis of sphingolipid metabolism inhibitors in phylogenetically diverse species of the filamentous fungus Fusarium.</title>
        <authorList>
            <person name="Kim H.-S."/>
            <person name="Busman M."/>
            <person name="Brown D.W."/>
            <person name="Divon H."/>
            <person name="Uhlig S."/>
            <person name="Proctor R.H."/>
        </authorList>
    </citation>
    <scope>NUCLEOTIDE SEQUENCE [LARGE SCALE GENOMIC DNA]</scope>
    <source>
        <strain evidence="1 2">NRRL 26131</strain>
    </source>
</reference>
<evidence type="ECO:0000313" key="1">
    <source>
        <dbReference type="EMBL" id="KAF5719319.1"/>
    </source>
</evidence>
<dbReference type="InterPro" id="IPR032710">
    <property type="entry name" value="NTF2-like_dom_sf"/>
</dbReference>
<dbReference type="EMBL" id="JAAQPF010000037">
    <property type="protein sequence ID" value="KAF5719319.1"/>
    <property type="molecule type" value="Genomic_DNA"/>
</dbReference>